<keyword evidence="3" id="KW-0808">Transferase</keyword>
<reference evidence="3" key="2">
    <citation type="submission" date="2022-01" db="EMBL/GenBank/DDBJ databases">
        <authorList>
            <person name="Yamashiro T."/>
            <person name="Shiraishi A."/>
            <person name="Satake H."/>
            <person name="Nakayama K."/>
        </authorList>
    </citation>
    <scope>NUCLEOTIDE SEQUENCE</scope>
</reference>
<accession>A0ABQ5CU16</accession>
<dbReference type="InterPro" id="IPR043128">
    <property type="entry name" value="Rev_trsase/Diguanyl_cyclase"/>
</dbReference>
<dbReference type="GO" id="GO:0003964">
    <property type="term" value="F:RNA-directed DNA polymerase activity"/>
    <property type="evidence" value="ECO:0007669"/>
    <property type="project" value="UniProtKB-KW"/>
</dbReference>
<keyword evidence="3" id="KW-0695">RNA-directed DNA polymerase</keyword>
<evidence type="ECO:0000259" key="2">
    <source>
        <dbReference type="Pfam" id="PF17919"/>
    </source>
</evidence>
<feature type="region of interest" description="Disordered" evidence="1">
    <location>
        <begin position="1"/>
        <end position="61"/>
    </location>
</feature>
<dbReference type="SUPFAM" id="SSF56672">
    <property type="entry name" value="DNA/RNA polymerases"/>
    <property type="match status" value="1"/>
</dbReference>
<keyword evidence="3" id="KW-0548">Nucleotidyltransferase</keyword>
<dbReference type="InterPro" id="IPR043502">
    <property type="entry name" value="DNA/RNA_pol_sf"/>
</dbReference>
<comment type="caution">
    <text evidence="3">The sequence shown here is derived from an EMBL/GenBank/DDBJ whole genome shotgun (WGS) entry which is preliminary data.</text>
</comment>
<dbReference type="CDD" id="cd09274">
    <property type="entry name" value="RNase_HI_RT_Ty3"/>
    <property type="match status" value="1"/>
</dbReference>
<feature type="domain" description="Reverse transcriptase/retrotransposon-derived protein RNase H-like" evidence="2">
    <location>
        <begin position="249"/>
        <end position="344"/>
    </location>
</feature>
<sequence length="468" mass="52834">MMTSDKSTRCHPANNGSTEDVQPPVVQIQSRNPNPEPNVAPVVTPASIPFPSRRNDERRKEKANDQIEKFYEIFRDLSFEISFTDALMLMPKFASTLKTLIGNKEKLSELARTPLNENCSAVILNKLPKKLGDPGRFLIPCEFTGITTCNALADLGASINLMPYSVWKDLALPELTPTCMTLELADHGDLVDRAKVEVIAKLPHTDFSVKGSDSFLGHAGFYRRFIQDFSKIARPMTHLLEKETPFVFSEECIDSFNTLKRKLTEAPILIAPDWDLPFELMCDASDFAIGAVLGQRKNKHFQPIHYASKTMNEAQTHYTTTEKELLAVVYAFEKFRSYLVMSKSIVYTDHSAIKYLFANKIAKANSCGGSLLLQEFDIEIQDKKGAEKLAAAHNCPDFENPHQEQTREQRNHMEAFSRNSLARLLFIFFLSPPKSKVPMVPIFANYMPGKISYQGNDDPPSDYTLKYI</sequence>
<reference evidence="3" key="1">
    <citation type="journal article" date="2022" name="Int. J. Mol. Sci.">
        <title>Draft Genome of Tanacetum Coccineum: Genomic Comparison of Closely Related Tanacetum-Family Plants.</title>
        <authorList>
            <person name="Yamashiro T."/>
            <person name="Shiraishi A."/>
            <person name="Nakayama K."/>
            <person name="Satake H."/>
        </authorList>
    </citation>
    <scope>NUCLEOTIDE SEQUENCE</scope>
</reference>
<proteinExistence type="predicted"/>
<evidence type="ECO:0000313" key="4">
    <source>
        <dbReference type="Proteomes" id="UP001151760"/>
    </source>
</evidence>
<evidence type="ECO:0000313" key="3">
    <source>
        <dbReference type="EMBL" id="GJT29371.1"/>
    </source>
</evidence>
<dbReference type="InterPro" id="IPR041577">
    <property type="entry name" value="RT_RNaseH_2"/>
</dbReference>
<keyword evidence="4" id="KW-1185">Reference proteome</keyword>
<dbReference type="PANTHER" id="PTHR34072:SF44">
    <property type="entry name" value="RNA-DIRECTED DNA POLYMERASE"/>
    <property type="match status" value="1"/>
</dbReference>
<evidence type="ECO:0000256" key="1">
    <source>
        <dbReference type="SAM" id="MobiDB-lite"/>
    </source>
</evidence>
<protein>
    <submittedName>
        <fullName evidence="3">Reverse transcriptase domain-containing protein</fullName>
    </submittedName>
</protein>
<gene>
    <name evidence="3" type="ORF">Tco_0909646</name>
</gene>
<dbReference type="Proteomes" id="UP001151760">
    <property type="component" value="Unassembled WGS sequence"/>
</dbReference>
<organism evidence="3 4">
    <name type="scientific">Tanacetum coccineum</name>
    <dbReference type="NCBI Taxonomy" id="301880"/>
    <lineage>
        <taxon>Eukaryota</taxon>
        <taxon>Viridiplantae</taxon>
        <taxon>Streptophyta</taxon>
        <taxon>Embryophyta</taxon>
        <taxon>Tracheophyta</taxon>
        <taxon>Spermatophyta</taxon>
        <taxon>Magnoliopsida</taxon>
        <taxon>eudicotyledons</taxon>
        <taxon>Gunneridae</taxon>
        <taxon>Pentapetalae</taxon>
        <taxon>asterids</taxon>
        <taxon>campanulids</taxon>
        <taxon>Asterales</taxon>
        <taxon>Asteraceae</taxon>
        <taxon>Asteroideae</taxon>
        <taxon>Anthemideae</taxon>
        <taxon>Anthemidinae</taxon>
        <taxon>Tanacetum</taxon>
    </lineage>
</organism>
<dbReference type="Pfam" id="PF17919">
    <property type="entry name" value="RT_RNaseH_2"/>
    <property type="match status" value="1"/>
</dbReference>
<dbReference type="EMBL" id="BQNB010014537">
    <property type="protein sequence ID" value="GJT29371.1"/>
    <property type="molecule type" value="Genomic_DNA"/>
</dbReference>
<dbReference type="PANTHER" id="PTHR34072">
    <property type="entry name" value="ENZYMATIC POLYPROTEIN-RELATED"/>
    <property type="match status" value="1"/>
</dbReference>
<name>A0ABQ5CU16_9ASTR</name>
<dbReference type="Gene3D" id="3.30.70.270">
    <property type="match status" value="1"/>
</dbReference>